<name>A0A379DDE6_9FIRM</name>
<dbReference type="InterPro" id="IPR032364">
    <property type="entry name" value="GramPos_pilinD1_N"/>
</dbReference>
<dbReference type="Gene3D" id="2.60.40.10">
    <property type="entry name" value="Immunoglobulins"/>
    <property type="match status" value="1"/>
</dbReference>
<accession>A0A379DDE6</accession>
<proteinExistence type="predicted"/>
<gene>
    <name evidence="4" type="primary">cna</name>
    <name evidence="4" type="ORF">NCTC11088_01419</name>
</gene>
<reference evidence="4 5" key="1">
    <citation type="submission" date="2018-06" db="EMBL/GenBank/DDBJ databases">
        <authorList>
            <consortium name="Pathogen Informatics"/>
            <person name="Doyle S."/>
        </authorList>
    </citation>
    <scope>NUCLEOTIDE SEQUENCE [LARGE SCALE GENOMIC DNA]</scope>
    <source>
        <strain evidence="4 5">NCTC11088</strain>
    </source>
</reference>
<evidence type="ECO:0000259" key="3">
    <source>
        <dbReference type="Pfam" id="PF16555"/>
    </source>
</evidence>
<feature type="domain" description="Gram-positive pilin subunit D1 N-terminal" evidence="3">
    <location>
        <begin position="46"/>
        <end position="167"/>
    </location>
</feature>
<keyword evidence="1" id="KW-0812">Transmembrane</keyword>
<protein>
    <submittedName>
        <fullName evidence="4">Collagen adhesin</fullName>
    </submittedName>
</protein>
<feature type="domain" description="CNA-B" evidence="2">
    <location>
        <begin position="186"/>
        <end position="267"/>
    </location>
</feature>
<dbReference type="NCBIfam" id="TIGR01167">
    <property type="entry name" value="LPXTG_anchor"/>
    <property type="match status" value="1"/>
</dbReference>
<dbReference type="InterPro" id="IPR013783">
    <property type="entry name" value="Ig-like_fold"/>
</dbReference>
<dbReference type="RefSeq" id="WP_004820771.1">
    <property type="nucleotide sequence ID" value="NZ_UGTH01000001.1"/>
</dbReference>
<keyword evidence="4" id="KW-0176">Collagen</keyword>
<evidence type="ECO:0000313" key="5">
    <source>
        <dbReference type="Proteomes" id="UP000254777"/>
    </source>
</evidence>
<dbReference type="EMBL" id="UGTH01000001">
    <property type="protein sequence ID" value="SUB75621.1"/>
    <property type="molecule type" value="Genomic_DNA"/>
</dbReference>
<sequence>MNKIKKILPLFLMCLIISLMIFPLDALASSDFDIDKYVQFIIDYQNDGKKLSNADFDIYKVADVDKDLNIKLTEKFSKYPVDLTKLNQEAWNDYALTLKGYVQRDGLKALVTGTTDVNGIYKTRLKAGLYLVIGKNLTLDNYIYESSPFLVLLPNVEKETGTWNYDVISKPKTTRNEKIIKEVSKKVIKIWKDKGFENFRPKEIEIELLGNGKLRETIVLSEKNNWQHTWHKLDASVNWTVAEKSVDKGKYKVMIWEDWNTFFVENTCIPPETLPGKPPKVPPEMPPKTALKVPLEIQPEITSKETKQHLPQTGQLWWPVYTLVGLGSVMIVLGFIQNRRKKVDE</sequence>
<keyword evidence="1" id="KW-1133">Transmembrane helix</keyword>
<dbReference type="Pfam" id="PF16555">
    <property type="entry name" value="GramPos_pilinD1"/>
    <property type="match status" value="1"/>
</dbReference>
<evidence type="ECO:0000256" key="1">
    <source>
        <dbReference type="SAM" id="Phobius"/>
    </source>
</evidence>
<organism evidence="4 5">
    <name type="scientific">Peptoniphilus indolicus</name>
    <dbReference type="NCBI Taxonomy" id="33030"/>
    <lineage>
        <taxon>Bacteria</taxon>
        <taxon>Bacillati</taxon>
        <taxon>Bacillota</taxon>
        <taxon>Tissierellia</taxon>
        <taxon>Tissierellales</taxon>
        <taxon>Peptoniphilaceae</taxon>
        <taxon>Peptoniphilus</taxon>
    </lineage>
</organism>
<dbReference type="Pfam" id="PF05738">
    <property type="entry name" value="Cna_B"/>
    <property type="match status" value="1"/>
</dbReference>
<dbReference type="Proteomes" id="UP000254777">
    <property type="component" value="Unassembled WGS sequence"/>
</dbReference>
<keyword evidence="1" id="KW-0472">Membrane</keyword>
<feature type="transmembrane region" description="Helical" evidence="1">
    <location>
        <begin position="316"/>
        <end position="336"/>
    </location>
</feature>
<evidence type="ECO:0000259" key="2">
    <source>
        <dbReference type="Pfam" id="PF05738"/>
    </source>
</evidence>
<evidence type="ECO:0000313" key="4">
    <source>
        <dbReference type="EMBL" id="SUB75621.1"/>
    </source>
</evidence>
<dbReference type="InterPro" id="IPR008454">
    <property type="entry name" value="Collagen-bd_Cna-like_B-typ_dom"/>
</dbReference>
<dbReference type="AlphaFoldDB" id="A0A379DDE6"/>
<dbReference type="Gene3D" id="2.60.40.1140">
    <property type="entry name" value="Collagen-binding surface protein Cna, B-type domain"/>
    <property type="match status" value="1"/>
</dbReference>
<dbReference type="SUPFAM" id="SSF49478">
    <property type="entry name" value="Cna protein B-type domain"/>
    <property type="match status" value="1"/>
</dbReference>
<dbReference type="CDD" id="cd00222">
    <property type="entry name" value="CollagenBindB"/>
    <property type="match status" value="1"/>
</dbReference>